<reference evidence="3 4" key="1">
    <citation type="submission" date="2018-11" db="EMBL/GenBank/DDBJ databases">
        <authorList>
            <person name="Li F."/>
        </authorList>
    </citation>
    <scope>NUCLEOTIDE SEQUENCE [LARGE SCALE GENOMIC DNA]</scope>
    <source>
        <strain evidence="3 4">Gsoil 097</strain>
    </source>
</reference>
<dbReference type="AlphaFoldDB" id="A0A3N0CQ18"/>
<evidence type="ECO:0000259" key="2">
    <source>
        <dbReference type="Pfam" id="PF03724"/>
    </source>
</evidence>
<evidence type="ECO:0000256" key="1">
    <source>
        <dbReference type="SAM" id="SignalP"/>
    </source>
</evidence>
<dbReference type="EMBL" id="RJSE01000003">
    <property type="protein sequence ID" value="RNL65116.1"/>
    <property type="molecule type" value="Genomic_DNA"/>
</dbReference>
<dbReference type="PANTHER" id="PTHR35535:SF2">
    <property type="entry name" value="DUF306 DOMAIN-CONTAINING PROTEIN"/>
    <property type="match status" value="1"/>
</dbReference>
<sequence>MRNPRFTVFSVLLACLSIVLVGCGDQDDPSARGGPDALDPGLLPNGHHATYVVTGVTDKGVPRDLVKGSEIRLRLDGDRLIVTAGCNTMSGTFRLEGTRMTVTDLATTEMGCAAPLMAQDTWVAGLFDKPVQFTTGKDAALISGVVVLALADRASVSPDKPLVGTEWVLDGIVSGESASSVPEGLKASFRITEAGEALVDDSCNSGSGPAAVDGDRIVWGDRSTTLVACIGRGQEEVQDAIHEVLRGATTYSIEERSLTVTRGDRALTFRAVERPKAD</sequence>
<dbReference type="InterPro" id="IPR005184">
    <property type="entry name" value="DUF306_Meta_HslJ"/>
</dbReference>
<accession>A0A3N0CQ18</accession>
<dbReference type="InterPro" id="IPR038670">
    <property type="entry name" value="HslJ-like_sf"/>
</dbReference>
<gene>
    <name evidence="3" type="ORF">EFK50_03865</name>
</gene>
<evidence type="ECO:0000313" key="4">
    <source>
        <dbReference type="Proteomes" id="UP000267128"/>
    </source>
</evidence>
<feature type="signal peptide" evidence="1">
    <location>
        <begin position="1"/>
        <end position="21"/>
    </location>
</feature>
<dbReference type="PROSITE" id="PS51257">
    <property type="entry name" value="PROKAR_LIPOPROTEIN"/>
    <property type="match status" value="1"/>
</dbReference>
<dbReference type="Pfam" id="PF03724">
    <property type="entry name" value="META"/>
    <property type="match status" value="2"/>
</dbReference>
<comment type="caution">
    <text evidence="3">The sequence shown here is derived from an EMBL/GenBank/DDBJ whole genome shotgun (WGS) entry which is preliminary data.</text>
</comment>
<feature type="domain" description="DUF306" evidence="2">
    <location>
        <begin position="160"/>
        <end position="269"/>
    </location>
</feature>
<dbReference type="OrthoDB" id="507754at2"/>
<proteinExistence type="predicted"/>
<dbReference type="Proteomes" id="UP000267128">
    <property type="component" value="Unassembled WGS sequence"/>
</dbReference>
<keyword evidence="1" id="KW-0732">Signal</keyword>
<keyword evidence="4" id="KW-1185">Reference proteome</keyword>
<name>A0A3N0CQ18_9ACTN</name>
<evidence type="ECO:0000313" key="3">
    <source>
        <dbReference type="EMBL" id="RNL65116.1"/>
    </source>
</evidence>
<dbReference type="PANTHER" id="PTHR35535">
    <property type="entry name" value="HEAT SHOCK PROTEIN HSLJ"/>
    <property type="match status" value="1"/>
</dbReference>
<feature type="chain" id="PRO_5039466312" evidence="1">
    <location>
        <begin position="22"/>
        <end position="278"/>
    </location>
</feature>
<dbReference type="Gene3D" id="2.40.128.270">
    <property type="match status" value="2"/>
</dbReference>
<dbReference type="InterPro" id="IPR053147">
    <property type="entry name" value="Hsp_HslJ-like"/>
</dbReference>
<feature type="domain" description="DUF306" evidence="2">
    <location>
        <begin position="48"/>
        <end position="138"/>
    </location>
</feature>
<protein>
    <submittedName>
        <fullName evidence="3">META domain-containing protein</fullName>
    </submittedName>
</protein>
<organism evidence="3 4">
    <name type="scientific">Nocardioides marmoriginsengisoli</name>
    <dbReference type="NCBI Taxonomy" id="661483"/>
    <lineage>
        <taxon>Bacteria</taxon>
        <taxon>Bacillati</taxon>
        <taxon>Actinomycetota</taxon>
        <taxon>Actinomycetes</taxon>
        <taxon>Propionibacteriales</taxon>
        <taxon>Nocardioidaceae</taxon>
        <taxon>Nocardioides</taxon>
    </lineage>
</organism>
<dbReference type="RefSeq" id="WP_123226220.1">
    <property type="nucleotide sequence ID" value="NZ_RJSE01000003.1"/>
</dbReference>